<protein>
    <submittedName>
        <fullName evidence="1">Uncharacterized protein</fullName>
    </submittedName>
</protein>
<proteinExistence type="predicted"/>
<sequence>MSTPGPENYLDIRSDAKHMQPLKNIIWPSQFGEYKPGELSDMRGLIGDINFFGRDKCLGITRVQSLSLVLKSYLFLNSANAKQRARPET</sequence>
<organism evidence="1 2">
    <name type="scientific">Monilinia fructicola</name>
    <name type="common">Brown rot fungus</name>
    <name type="synonym">Ciboria fructicola</name>
    <dbReference type="NCBI Taxonomy" id="38448"/>
    <lineage>
        <taxon>Eukaryota</taxon>
        <taxon>Fungi</taxon>
        <taxon>Dikarya</taxon>
        <taxon>Ascomycota</taxon>
        <taxon>Pezizomycotina</taxon>
        <taxon>Leotiomycetes</taxon>
        <taxon>Helotiales</taxon>
        <taxon>Sclerotiniaceae</taxon>
        <taxon>Monilinia</taxon>
    </lineage>
</organism>
<evidence type="ECO:0000313" key="2">
    <source>
        <dbReference type="Proteomes" id="UP000322873"/>
    </source>
</evidence>
<reference evidence="1 2" key="1">
    <citation type="submission" date="2019-06" db="EMBL/GenBank/DDBJ databases">
        <title>Genome Sequence of the Brown Rot Fungal Pathogen Monilinia fructicola.</title>
        <authorList>
            <person name="De Miccolis Angelini R.M."/>
            <person name="Landi L."/>
            <person name="Abate D."/>
            <person name="Pollastro S."/>
            <person name="Romanazzi G."/>
            <person name="Faretra F."/>
        </authorList>
    </citation>
    <scope>NUCLEOTIDE SEQUENCE [LARGE SCALE GENOMIC DNA]</scope>
    <source>
        <strain evidence="1 2">Mfrc123</strain>
    </source>
</reference>
<gene>
    <name evidence="1" type="ORF">EYC84_004249</name>
</gene>
<dbReference type="AlphaFoldDB" id="A0A5M9JZQ9"/>
<name>A0A5M9JZQ9_MONFR</name>
<keyword evidence="2" id="KW-1185">Reference proteome</keyword>
<dbReference type="Proteomes" id="UP000322873">
    <property type="component" value="Unassembled WGS sequence"/>
</dbReference>
<evidence type="ECO:0000313" key="1">
    <source>
        <dbReference type="EMBL" id="KAA8575028.1"/>
    </source>
</evidence>
<dbReference type="EMBL" id="VICG01000002">
    <property type="protein sequence ID" value="KAA8575028.1"/>
    <property type="molecule type" value="Genomic_DNA"/>
</dbReference>
<accession>A0A5M9JZQ9</accession>
<comment type="caution">
    <text evidence="1">The sequence shown here is derived from an EMBL/GenBank/DDBJ whole genome shotgun (WGS) entry which is preliminary data.</text>
</comment>